<accession>A0A8J7GK85</accession>
<protein>
    <recommendedName>
        <fullName evidence="4">DUF3515 family protein</fullName>
    </recommendedName>
</protein>
<dbReference type="Proteomes" id="UP000622552">
    <property type="component" value="Unassembled WGS sequence"/>
</dbReference>
<dbReference type="RefSeq" id="WP_197007533.1">
    <property type="nucleotide sequence ID" value="NZ_BONS01000019.1"/>
</dbReference>
<comment type="caution">
    <text evidence="2">The sequence shown here is derived from an EMBL/GenBank/DDBJ whole genome shotgun (WGS) entry which is preliminary data.</text>
</comment>
<keyword evidence="1" id="KW-0732">Signal</keyword>
<keyword evidence="3" id="KW-1185">Reference proteome</keyword>
<sequence>MTLVLGVAALWFVNTKAAPEPTPTSTVMPSSGVTVPGAALAEADVPRCRALVAGLPDVLGELPRRAVVGNTEQTAAYGSPAITMTCGGPATTFPPTGTLFPINGVCWYGEQAADTNVFRTVDRVTPVRVSIPTSYQGQLIAGFSSSVAAAVPAVAEPPAACKN</sequence>
<dbReference type="InterPro" id="IPR021903">
    <property type="entry name" value="DUF3515"/>
</dbReference>
<dbReference type="AlphaFoldDB" id="A0A8J7GK85"/>
<evidence type="ECO:0008006" key="4">
    <source>
        <dbReference type="Google" id="ProtNLM"/>
    </source>
</evidence>
<evidence type="ECO:0000313" key="3">
    <source>
        <dbReference type="Proteomes" id="UP000622552"/>
    </source>
</evidence>
<organism evidence="2 3">
    <name type="scientific">Longispora fulva</name>
    <dbReference type="NCBI Taxonomy" id="619741"/>
    <lineage>
        <taxon>Bacteria</taxon>
        <taxon>Bacillati</taxon>
        <taxon>Actinomycetota</taxon>
        <taxon>Actinomycetes</taxon>
        <taxon>Micromonosporales</taxon>
        <taxon>Micromonosporaceae</taxon>
        <taxon>Longispora</taxon>
    </lineage>
</organism>
<name>A0A8J7GK85_9ACTN</name>
<dbReference type="EMBL" id="JADOUF010000001">
    <property type="protein sequence ID" value="MBG6141054.1"/>
    <property type="molecule type" value="Genomic_DNA"/>
</dbReference>
<dbReference type="Pfam" id="PF12028">
    <property type="entry name" value="DUF3515"/>
    <property type="match status" value="1"/>
</dbReference>
<proteinExistence type="predicted"/>
<evidence type="ECO:0000256" key="1">
    <source>
        <dbReference type="SAM" id="SignalP"/>
    </source>
</evidence>
<gene>
    <name evidence="2" type="ORF">IW245_007248</name>
</gene>
<reference evidence="2" key="1">
    <citation type="submission" date="2020-11" db="EMBL/GenBank/DDBJ databases">
        <title>Sequencing the genomes of 1000 actinobacteria strains.</title>
        <authorList>
            <person name="Klenk H.-P."/>
        </authorList>
    </citation>
    <scope>NUCLEOTIDE SEQUENCE</scope>
    <source>
        <strain evidence="2">DSM 45356</strain>
    </source>
</reference>
<evidence type="ECO:0000313" key="2">
    <source>
        <dbReference type="EMBL" id="MBG6141054.1"/>
    </source>
</evidence>
<feature type="signal peptide" evidence="1">
    <location>
        <begin position="1"/>
        <end position="17"/>
    </location>
</feature>
<feature type="chain" id="PRO_5035176002" description="DUF3515 family protein" evidence="1">
    <location>
        <begin position="18"/>
        <end position="163"/>
    </location>
</feature>